<dbReference type="AlphaFoldDB" id="A0A7N2KKI7"/>
<feature type="compositionally biased region" description="Polar residues" evidence="1">
    <location>
        <begin position="22"/>
        <end position="38"/>
    </location>
</feature>
<evidence type="ECO:0000313" key="2">
    <source>
        <dbReference type="EnsemblPlants" id="QL01p002816:mrna:CDS:1"/>
    </source>
</evidence>
<feature type="compositionally biased region" description="Basic and acidic residues" evidence="1">
    <location>
        <begin position="48"/>
        <end position="67"/>
    </location>
</feature>
<dbReference type="Proteomes" id="UP000594261">
    <property type="component" value="Chromosome 1"/>
</dbReference>
<evidence type="ECO:0000256" key="1">
    <source>
        <dbReference type="SAM" id="MobiDB-lite"/>
    </source>
</evidence>
<dbReference type="Gramene" id="QL01p002816:mrna">
    <property type="protein sequence ID" value="QL01p002816:mrna:CDS:1"/>
    <property type="gene ID" value="QL01p002816"/>
</dbReference>
<dbReference type="InParanoid" id="A0A7N2KKI7"/>
<feature type="compositionally biased region" description="Pro residues" evidence="1">
    <location>
        <begin position="1"/>
        <end position="10"/>
    </location>
</feature>
<keyword evidence="3" id="KW-1185">Reference proteome</keyword>
<dbReference type="EMBL" id="LRBV02000001">
    <property type="status" value="NOT_ANNOTATED_CDS"/>
    <property type="molecule type" value="Genomic_DNA"/>
</dbReference>
<feature type="region of interest" description="Disordered" evidence="1">
    <location>
        <begin position="1"/>
        <end position="176"/>
    </location>
</feature>
<proteinExistence type="predicted"/>
<reference evidence="2" key="2">
    <citation type="submission" date="2021-01" db="UniProtKB">
        <authorList>
            <consortium name="EnsemblPlants"/>
        </authorList>
    </citation>
    <scope>IDENTIFICATION</scope>
</reference>
<feature type="compositionally biased region" description="Low complexity" evidence="1">
    <location>
        <begin position="78"/>
        <end position="99"/>
    </location>
</feature>
<accession>A0A7N2KKI7</accession>
<organism evidence="2 3">
    <name type="scientific">Quercus lobata</name>
    <name type="common">Valley oak</name>
    <dbReference type="NCBI Taxonomy" id="97700"/>
    <lineage>
        <taxon>Eukaryota</taxon>
        <taxon>Viridiplantae</taxon>
        <taxon>Streptophyta</taxon>
        <taxon>Embryophyta</taxon>
        <taxon>Tracheophyta</taxon>
        <taxon>Spermatophyta</taxon>
        <taxon>Magnoliopsida</taxon>
        <taxon>eudicotyledons</taxon>
        <taxon>Gunneridae</taxon>
        <taxon>Pentapetalae</taxon>
        <taxon>rosids</taxon>
        <taxon>fabids</taxon>
        <taxon>Fagales</taxon>
        <taxon>Fagaceae</taxon>
        <taxon>Quercus</taxon>
    </lineage>
</organism>
<reference evidence="2 3" key="1">
    <citation type="journal article" date="2016" name="G3 (Bethesda)">
        <title>First Draft Assembly and Annotation of the Genome of a California Endemic Oak Quercus lobata Nee (Fagaceae).</title>
        <authorList>
            <person name="Sork V.L."/>
            <person name="Fitz-Gibbon S.T."/>
            <person name="Puiu D."/>
            <person name="Crepeau M."/>
            <person name="Gugger P.F."/>
            <person name="Sherman R."/>
            <person name="Stevens K."/>
            <person name="Langley C.H."/>
            <person name="Pellegrini M."/>
            <person name="Salzberg S.L."/>
        </authorList>
    </citation>
    <scope>NUCLEOTIDE SEQUENCE [LARGE SCALE GENOMIC DNA]</scope>
    <source>
        <strain evidence="2 3">cv. SW786</strain>
    </source>
</reference>
<protein>
    <submittedName>
        <fullName evidence="2">Uncharacterized protein</fullName>
    </submittedName>
</protein>
<sequence length="176" mass="19338">MVSVSTPPPLSTLNVKDPMKSNPENPGDSQATSNSKLNPTRMVPPNSDFEHLIQEIDQEISRYDHNGAPHVDSTGPASNLDPNPDSNTSSPKPTKTTPLQDITNLNRVSPQPQAHEEKKWVRIQRPTTHNEEQSLGVSLGKRNHSLTQEELAPSKRRVHHDTKQNKSLPSTAAAAL</sequence>
<dbReference type="EnsemblPlants" id="QL01p002816:mrna">
    <property type="protein sequence ID" value="QL01p002816:mrna:CDS:1"/>
    <property type="gene ID" value="QL01p002816"/>
</dbReference>
<feature type="compositionally biased region" description="Polar residues" evidence="1">
    <location>
        <begin position="100"/>
        <end position="112"/>
    </location>
</feature>
<evidence type="ECO:0000313" key="3">
    <source>
        <dbReference type="Proteomes" id="UP000594261"/>
    </source>
</evidence>
<name>A0A7N2KKI7_QUELO</name>